<dbReference type="EMBL" id="WHPF01000011">
    <property type="protein sequence ID" value="NNV56906.1"/>
    <property type="molecule type" value="Genomic_DNA"/>
</dbReference>
<dbReference type="SMART" id="SM00327">
    <property type="entry name" value="VWA"/>
    <property type="match status" value="1"/>
</dbReference>
<organism evidence="3 4">
    <name type="scientific">Limnovirga soli</name>
    <dbReference type="NCBI Taxonomy" id="2656915"/>
    <lineage>
        <taxon>Bacteria</taxon>
        <taxon>Pseudomonadati</taxon>
        <taxon>Bacteroidota</taxon>
        <taxon>Chitinophagia</taxon>
        <taxon>Chitinophagales</taxon>
        <taxon>Chitinophagaceae</taxon>
        <taxon>Limnovirga</taxon>
    </lineage>
</organism>
<gene>
    <name evidence="3" type="ORF">GD597_15650</name>
</gene>
<dbReference type="Pfam" id="PF00092">
    <property type="entry name" value="VWA"/>
    <property type="match status" value="1"/>
</dbReference>
<dbReference type="SUPFAM" id="SSF53300">
    <property type="entry name" value="vWA-like"/>
    <property type="match status" value="1"/>
</dbReference>
<dbReference type="RefSeq" id="WP_171608848.1">
    <property type="nucleotide sequence ID" value="NZ_WHPF01000011.1"/>
</dbReference>
<dbReference type="Proteomes" id="UP000598971">
    <property type="component" value="Unassembled WGS sequence"/>
</dbReference>
<dbReference type="AlphaFoldDB" id="A0A8J8FF04"/>
<dbReference type="InterPro" id="IPR002035">
    <property type="entry name" value="VWF_A"/>
</dbReference>
<dbReference type="InterPro" id="IPR036465">
    <property type="entry name" value="vWFA_dom_sf"/>
</dbReference>
<dbReference type="PANTHER" id="PTHR41248:SF1">
    <property type="entry name" value="NORD PROTEIN"/>
    <property type="match status" value="1"/>
</dbReference>
<evidence type="ECO:0000259" key="2">
    <source>
        <dbReference type="PROSITE" id="PS50234"/>
    </source>
</evidence>
<accession>A0A8J8FF04</accession>
<comment type="caution">
    <text evidence="3">The sequence shown here is derived from an EMBL/GenBank/DDBJ whole genome shotgun (WGS) entry which is preliminary data.</text>
</comment>
<dbReference type="PANTHER" id="PTHR41248">
    <property type="entry name" value="NORD PROTEIN"/>
    <property type="match status" value="1"/>
</dbReference>
<evidence type="ECO:0000256" key="1">
    <source>
        <dbReference type="SAM" id="Coils"/>
    </source>
</evidence>
<evidence type="ECO:0000313" key="3">
    <source>
        <dbReference type="EMBL" id="NNV56906.1"/>
    </source>
</evidence>
<sequence length="587" mass="68873">MALDEYLFGKIANYFKKKKTYSSKIIEKTVYLEEIKQRLTIMARALTGTAIEIFPAEREGGFKNTNFFFPTSFSFFETYEQNLSYYFYRLIYLSNQKELKLNWYQPTEIDLKTAQQKAHETSDVVLEKMFTEYPVTKKLYHEFETQLKRKSTEKKPIDYSWLFGKWMKDENVSNNNQELNQFSDQIKKAQEEQAKTEIKSKAVEDIITIEVDKKQQEDYVMTHNFEKVETAEEHSGVWRDFDGEDELEDHQDALDELNMKYVVRVDDTAHSIYHAEFTENTSISESTSINNTDFHCSYPEWNYAKNEYKPNYCNVFPLTQATTDTNYYQKTILENATTLQGLRKMLTSVNNKMQQVRRQTDGDEFELDALSDMYVDIHSKRTPNENIYLSKRKKEKDISILLLLDISLSSDGYADGNRVIDVEKKVSILFGEILNEYDIDFAVQGFYSKTRNFSSYVCLKEFDENWSISKHKIGSIEPRGYTRIGAALRHSGFLLSKRQTKNKWVILLSDGKPNDYDKYEGKYGIQDVKQALHELKSQNINSYALAIEAQAKYYLPQMFGQNHYQILTTPVELLKSLVKLYEKIKYA</sequence>
<keyword evidence="1" id="KW-0175">Coiled coil</keyword>
<protein>
    <submittedName>
        <fullName evidence="3">VWA domain-containing protein</fullName>
    </submittedName>
</protein>
<feature type="coiled-coil region" evidence="1">
    <location>
        <begin position="172"/>
        <end position="199"/>
    </location>
</feature>
<reference evidence="3" key="1">
    <citation type="submission" date="2019-10" db="EMBL/GenBank/DDBJ databases">
        <title>Draft genome sequence of Panacibacter sp. KCS-6.</title>
        <authorList>
            <person name="Yim K.J."/>
        </authorList>
    </citation>
    <scope>NUCLEOTIDE SEQUENCE</scope>
    <source>
        <strain evidence="3">KCS-6</strain>
    </source>
</reference>
<proteinExistence type="predicted"/>
<dbReference type="Gene3D" id="3.40.50.410">
    <property type="entry name" value="von Willebrand factor, type A domain"/>
    <property type="match status" value="1"/>
</dbReference>
<evidence type="ECO:0000313" key="4">
    <source>
        <dbReference type="Proteomes" id="UP000598971"/>
    </source>
</evidence>
<keyword evidence="4" id="KW-1185">Reference proteome</keyword>
<dbReference type="PROSITE" id="PS50234">
    <property type="entry name" value="VWFA"/>
    <property type="match status" value="1"/>
</dbReference>
<name>A0A8J8FF04_9BACT</name>
<feature type="domain" description="VWFA" evidence="2">
    <location>
        <begin position="399"/>
        <end position="584"/>
    </location>
</feature>
<dbReference type="InterPro" id="IPR051928">
    <property type="entry name" value="NorD/CobT"/>
</dbReference>